<comment type="caution">
    <text evidence="1">The sequence shown here is derived from an EMBL/GenBank/DDBJ whole genome shotgun (WGS) entry which is preliminary data.</text>
</comment>
<evidence type="ECO:0000313" key="2">
    <source>
        <dbReference type="Proteomes" id="UP001519887"/>
    </source>
</evidence>
<gene>
    <name evidence="1" type="ORF">K0U00_28665</name>
</gene>
<dbReference type="SUPFAM" id="SSF53271">
    <property type="entry name" value="PRTase-like"/>
    <property type="match status" value="1"/>
</dbReference>
<proteinExistence type="predicted"/>
<dbReference type="EMBL" id="JAHZIK010001042">
    <property type="protein sequence ID" value="MBW7458021.1"/>
    <property type="molecule type" value="Genomic_DNA"/>
</dbReference>
<sequence length="166" mass="18776">MIQLNGVELAFRTFPNGETLVDGESISANIQDLNAISFKYENDSDLIKLMFVKSVLDERDKPASLLIYYMPYSRMDRVEGASVFTLKYAANLINSLQFKDVTVIEPHSDVTLALLNRSKAKYPTVELLEQVADEVGFDRDTDYLFFPDAGAQKRYSKVKGYKQLVG</sequence>
<keyword evidence="2" id="KW-1185">Reference proteome</keyword>
<accession>A0ABS7CAQ2</accession>
<name>A0ABS7CAQ2_9BACL</name>
<dbReference type="Gene3D" id="3.40.50.2020">
    <property type="match status" value="1"/>
</dbReference>
<dbReference type="Proteomes" id="UP001519887">
    <property type="component" value="Unassembled WGS sequence"/>
</dbReference>
<dbReference type="InterPro" id="IPR029057">
    <property type="entry name" value="PRTase-like"/>
</dbReference>
<feature type="non-terminal residue" evidence="1">
    <location>
        <position position="166"/>
    </location>
</feature>
<organism evidence="1 2">
    <name type="scientific">Paenibacillus sepulcri</name>
    <dbReference type="NCBI Taxonomy" id="359917"/>
    <lineage>
        <taxon>Bacteria</taxon>
        <taxon>Bacillati</taxon>
        <taxon>Bacillota</taxon>
        <taxon>Bacilli</taxon>
        <taxon>Bacillales</taxon>
        <taxon>Paenibacillaceae</taxon>
        <taxon>Paenibacillus</taxon>
    </lineage>
</organism>
<evidence type="ECO:0000313" key="1">
    <source>
        <dbReference type="EMBL" id="MBW7458021.1"/>
    </source>
</evidence>
<protein>
    <submittedName>
        <fullName evidence="1">Ribose-phosphate pyrophosphokinase</fullName>
    </submittedName>
</protein>
<reference evidence="1 2" key="1">
    <citation type="submission" date="2021-07" db="EMBL/GenBank/DDBJ databases">
        <title>Paenibacillus radiodurans sp. nov., isolated from the southeastern edge of Tengger Desert.</title>
        <authorList>
            <person name="Zhang G."/>
        </authorList>
    </citation>
    <scope>NUCLEOTIDE SEQUENCE [LARGE SCALE GENOMIC DNA]</scope>
    <source>
        <strain evidence="1 2">CCM 7311</strain>
    </source>
</reference>